<keyword evidence="4 6" id="KW-0808">Transferase</keyword>
<dbReference type="InterPro" id="IPR015424">
    <property type="entry name" value="PyrdxlP-dep_Trfase"/>
</dbReference>
<evidence type="ECO:0000256" key="6">
    <source>
        <dbReference type="RuleBase" id="RU000481"/>
    </source>
</evidence>
<evidence type="ECO:0000256" key="3">
    <source>
        <dbReference type="ARBA" id="ARBA00022576"/>
    </source>
</evidence>
<keyword evidence="9" id="KW-1185">Reference proteome</keyword>
<protein>
    <recommendedName>
        <fullName evidence="6">Aminotransferase</fullName>
        <ecNumber evidence="6">2.6.1.-</ecNumber>
    </recommendedName>
</protein>
<comment type="similarity">
    <text evidence="2 6">Belongs to the class-I pyridoxal-phosphate-dependent aminotransferase family.</text>
</comment>
<dbReference type="PANTHER" id="PTHR46383">
    <property type="entry name" value="ASPARTATE AMINOTRANSFERASE"/>
    <property type="match status" value="1"/>
</dbReference>
<dbReference type="CDD" id="cd00609">
    <property type="entry name" value="AAT_like"/>
    <property type="match status" value="1"/>
</dbReference>
<dbReference type="EMBL" id="VIKS01000012">
    <property type="protein sequence ID" value="TQV85602.1"/>
    <property type="molecule type" value="Genomic_DNA"/>
</dbReference>
<dbReference type="GO" id="GO:0030170">
    <property type="term" value="F:pyridoxal phosphate binding"/>
    <property type="evidence" value="ECO:0007669"/>
    <property type="project" value="InterPro"/>
</dbReference>
<evidence type="ECO:0000313" key="9">
    <source>
        <dbReference type="Proteomes" id="UP000315439"/>
    </source>
</evidence>
<dbReference type="OrthoDB" id="9813612at2"/>
<dbReference type="SUPFAM" id="SSF53383">
    <property type="entry name" value="PLP-dependent transferases"/>
    <property type="match status" value="1"/>
</dbReference>
<dbReference type="PANTHER" id="PTHR46383:SF1">
    <property type="entry name" value="ASPARTATE AMINOTRANSFERASE"/>
    <property type="match status" value="1"/>
</dbReference>
<dbReference type="InterPro" id="IPR004838">
    <property type="entry name" value="NHTrfase_class1_PyrdxlP-BS"/>
</dbReference>
<evidence type="ECO:0000259" key="7">
    <source>
        <dbReference type="Pfam" id="PF00155"/>
    </source>
</evidence>
<comment type="caution">
    <text evidence="8">The sequence shown here is derived from an EMBL/GenBank/DDBJ whole genome shotgun (WGS) entry which is preliminary data.</text>
</comment>
<dbReference type="InterPro" id="IPR004839">
    <property type="entry name" value="Aminotransferase_I/II_large"/>
</dbReference>
<dbReference type="AlphaFoldDB" id="A0A545U805"/>
<keyword evidence="3 6" id="KW-0032">Aminotransferase</keyword>
<reference evidence="8 9" key="1">
    <citation type="submission" date="2019-07" db="EMBL/GenBank/DDBJ databases">
        <title>Draft genome for Aliikangiella sp. M105.</title>
        <authorList>
            <person name="Wang G."/>
        </authorList>
    </citation>
    <scope>NUCLEOTIDE SEQUENCE [LARGE SCALE GENOMIC DNA]</scope>
    <source>
        <strain evidence="8 9">M105</strain>
    </source>
</reference>
<dbReference type="InterPro" id="IPR015422">
    <property type="entry name" value="PyrdxlP-dep_Trfase_small"/>
</dbReference>
<dbReference type="Proteomes" id="UP000315439">
    <property type="component" value="Unassembled WGS sequence"/>
</dbReference>
<dbReference type="Gene3D" id="3.90.1150.10">
    <property type="entry name" value="Aspartate Aminotransferase, domain 1"/>
    <property type="match status" value="1"/>
</dbReference>
<evidence type="ECO:0000313" key="8">
    <source>
        <dbReference type="EMBL" id="TQV85602.1"/>
    </source>
</evidence>
<gene>
    <name evidence="8" type="ORF">FLL46_19730</name>
</gene>
<dbReference type="PROSITE" id="PS00105">
    <property type="entry name" value="AA_TRANSFER_CLASS_1"/>
    <property type="match status" value="1"/>
</dbReference>
<keyword evidence="5" id="KW-0663">Pyridoxal phosphate</keyword>
<accession>A0A545U805</accession>
<dbReference type="Gene3D" id="3.40.640.10">
    <property type="entry name" value="Type I PLP-dependent aspartate aminotransferase-like (Major domain)"/>
    <property type="match status" value="1"/>
</dbReference>
<sequence length="395" mass="43813">MQSTLFSHHNVPLDLLAKRAYNFRWAEVDAGIIPLTAADPDFQVALEVRNAIASYAMDGVLSYGPHGGLSQFKHALANVLSERKSYDISCNNLLPVDSAASAMYSVARTFLSAGDEAIIFDPVDFLFEKSVTSAGAKVIRCPFDKSSGRFMLELLPKLISRKTKMIGVCNPHNPLGKLLSPQEIEDIARFANEHQLWIMNDEVWSDIIYPENQFFSFHHLASNLRQKVVTVYGFSKNFGLAGLRIGAIIAPDDNIYQRIVNTSNVLTTAGGASVLSQIAAITALTQCWYWVDEFIKHLTEMRDYAVTRLNNMPGIQCEKPQATYLLFPNIEATGFTAEDFSAKLLNEKVAVVPGTKRFFGPGAKGHIRISFATSKEILSEGLNRIERAVSKEKEN</sequence>
<dbReference type="GO" id="GO:0006520">
    <property type="term" value="P:amino acid metabolic process"/>
    <property type="evidence" value="ECO:0007669"/>
    <property type="project" value="InterPro"/>
</dbReference>
<evidence type="ECO:0000256" key="4">
    <source>
        <dbReference type="ARBA" id="ARBA00022679"/>
    </source>
</evidence>
<evidence type="ECO:0000256" key="1">
    <source>
        <dbReference type="ARBA" id="ARBA00001933"/>
    </source>
</evidence>
<feature type="domain" description="Aminotransferase class I/classII large" evidence="7">
    <location>
        <begin position="32"/>
        <end position="385"/>
    </location>
</feature>
<dbReference type="Pfam" id="PF00155">
    <property type="entry name" value="Aminotran_1_2"/>
    <property type="match status" value="1"/>
</dbReference>
<proteinExistence type="inferred from homology"/>
<comment type="cofactor">
    <cofactor evidence="1 6">
        <name>pyridoxal 5'-phosphate</name>
        <dbReference type="ChEBI" id="CHEBI:597326"/>
    </cofactor>
</comment>
<evidence type="ECO:0000256" key="5">
    <source>
        <dbReference type="ARBA" id="ARBA00022898"/>
    </source>
</evidence>
<dbReference type="EC" id="2.6.1.-" evidence="6"/>
<evidence type="ECO:0000256" key="2">
    <source>
        <dbReference type="ARBA" id="ARBA00007441"/>
    </source>
</evidence>
<dbReference type="InterPro" id="IPR050596">
    <property type="entry name" value="AspAT/PAT-like"/>
</dbReference>
<dbReference type="InterPro" id="IPR015421">
    <property type="entry name" value="PyrdxlP-dep_Trfase_major"/>
</dbReference>
<name>A0A545U805_9GAMM</name>
<organism evidence="8 9">
    <name type="scientific">Aliikangiella coralliicola</name>
    <dbReference type="NCBI Taxonomy" id="2592383"/>
    <lineage>
        <taxon>Bacteria</taxon>
        <taxon>Pseudomonadati</taxon>
        <taxon>Pseudomonadota</taxon>
        <taxon>Gammaproteobacteria</taxon>
        <taxon>Oceanospirillales</taxon>
        <taxon>Pleioneaceae</taxon>
        <taxon>Aliikangiella</taxon>
    </lineage>
</organism>
<dbReference type="GO" id="GO:0008483">
    <property type="term" value="F:transaminase activity"/>
    <property type="evidence" value="ECO:0007669"/>
    <property type="project" value="UniProtKB-KW"/>
</dbReference>